<dbReference type="Pfam" id="PF13181">
    <property type="entry name" value="TPR_8"/>
    <property type="match status" value="1"/>
</dbReference>
<evidence type="ECO:0000256" key="2">
    <source>
        <dbReference type="ARBA" id="ARBA00022803"/>
    </source>
</evidence>
<dbReference type="OrthoDB" id="9803982at2"/>
<dbReference type="InterPro" id="IPR050498">
    <property type="entry name" value="Ycf3"/>
</dbReference>
<dbReference type="SUPFAM" id="SSF48452">
    <property type="entry name" value="TPR-like"/>
    <property type="match status" value="1"/>
</dbReference>
<dbReference type="InterPro" id="IPR011990">
    <property type="entry name" value="TPR-like_helical_dom_sf"/>
</dbReference>
<feature type="repeat" description="TPR" evidence="3">
    <location>
        <begin position="312"/>
        <end position="345"/>
    </location>
</feature>
<dbReference type="Pfam" id="PF14559">
    <property type="entry name" value="TPR_19"/>
    <property type="match status" value="1"/>
</dbReference>
<dbReference type="SMART" id="SM00028">
    <property type="entry name" value="TPR"/>
    <property type="match status" value="9"/>
</dbReference>
<dbReference type="PROSITE" id="PS50005">
    <property type="entry name" value="TPR"/>
    <property type="match status" value="4"/>
</dbReference>
<dbReference type="RefSeq" id="WP_147168707.1">
    <property type="nucleotide sequence ID" value="NZ_VOOR01000042.1"/>
</dbReference>
<evidence type="ECO:0000256" key="1">
    <source>
        <dbReference type="ARBA" id="ARBA00022737"/>
    </source>
</evidence>
<feature type="repeat" description="TPR" evidence="3">
    <location>
        <begin position="346"/>
        <end position="379"/>
    </location>
</feature>
<name>A0A5C6RHL4_9BACT</name>
<feature type="repeat" description="TPR" evidence="3">
    <location>
        <begin position="278"/>
        <end position="311"/>
    </location>
</feature>
<dbReference type="Pfam" id="PF12895">
    <property type="entry name" value="ANAPC3"/>
    <property type="match status" value="1"/>
</dbReference>
<feature type="repeat" description="TPR" evidence="3">
    <location>
        <begin position="208"/>
        <end position="241"/>
    </location>
</feature>
<sequence>MMIYPGQNHNEERLLRRLQQRYENQFAAGTRVYFTVAEFLQLAASYEEEGMPKKGIEATAQGVAQHPFAIDLHLKLAQLYLDNHFFDKAFDTLAKARGLAPGDIEVELLYAEALIAAGDVSEAMVLLDFLKDGAGSSSLSDILFIEALAHERNDAYEAMFYTLQQSVVADPENQEALERFGSCTLQCRKYTEGIAFYEQLLEQNAYLPVAWYNLAQAKVYMAEYEEAVEAYEYAIAVDDQYWQACRDCADLCMELQHFQKALKYYLQLLEAQGSEAEAELYVQIGQCYLQLDRPSAAITFYIRSAQMDPLNDEIYFAIGECYAAQGQWMNAVQYFEKTLGIDDTREEYLGALAEAYYNLGNTDMAVEYIREAIALNDIEARYWILYATFLIDAGQAEEALDVLEEAMDTAPGAEVLYCRVACLFATGKRNAAMYWLGEALTEDFEMHRSLFELMPELETDASVINLIADHTWQSPNY</sequence>
<dbReference type="AlphaFoldDB" id="A0A5C6RHL4"/>
<dbReference type="Pfam" id="PF13432">
    <property type="entry name" value="TPR_16"/>
    <property type="match status" value="1"/>
</dbReference>
<dbReference type="Proteomes" id="UP000321580">
    <property type="component" value="Unassembled WGS sequence"/>
</dbReference>
<evidence type="ECO:0000313" key="5">
    <source>
        <dbReference type="Proteomes" id="UP000321580"/>
    </source>
</evidence>
<evidence type="ECO:0000256" key="3">
    <source>
        <dbReference type="PROSITE-ProRule" id="PRU00339"/>
    </source>
</evidence>
<dbReference type="PANTHER" id="PTHR44858">
    <property type="entry name" value="TETRATRICOPEPTIDE REPEAT PROTEIN 6"/>
    <property type="match status" value="1"/>
</dbReference>
<comment type="caution">
    <text evidence="4">The sequence shown here is derived from an EMBL/GenBank/DDBJ whole genome shotgun (WGS) entry which is preliminary data.</text>
</comment>
<keyword evidence="1" id="KW-0677">Repeat</keyword>
<proteinExistence type="predicted"/>
<dbReference type="InterPro" id="IPR019734">
    <property type="entry name" value="TPR_rpt"/>
</dbReference>
<organism evidence="4 5">
    <name type="scientific">Phaeodactylibacter luteus</name>
    <dbReference type="NCBI Taxonomy" id="1564516"/>
    <lineage>
        <taxon>Bacteria</taxon>
        <taxon>Pseudomonadati</taxon>
        <taxon>Bacteroidota</taxon>
        <taxon>Saprospiria</taxon>
        <taxon>Saprospirales</taxon>
        <taxon>Haliscomenobacteraceae</taxon>
        <taxon>Phaeodactylibacter</taxon>
    </lineage>
</organism>
<reference evidence="4 5" key="1">
    <citation type="submission" date="2019-08" db="EMBL/GenBank/DDBJ databases">
        <title>Genome of Phaeodactylibacter luteus.</title>
        <authorList>
            <person name="Bowman J.P."/>
        </authorList>
    </citation>
    <scope>NUCLEOTIDE SEQUENCE [LARGE SCALE GENOMIC DNA]</scope>
    <source>
        <strain evidence="4 5">KCTC 42180</strain>
    </source>
</reference>
<keyword evidence="2 3" id="KW-0802">TPR repeat</keyword>
<keyword evidence="5" id="KW-1185">Reference proteome</keyword>
<protein>
    <submittedName>
        <fullName evidence="4">Tetratricopeptide repeat protein</fullName>
    </submittedName>
</protein>
<accession>A0A5C6RHL4</accession>
<gene>
    <name evidence="4" type="ORF">FRY97_16690</name>
</gene>
<evidence type="ECO:0000313" key="4">
    <source>
        <dbReference type="EMBL" id="TXB61886.1"/>
    </source>
</evidence>
<dbReference type="EMBL" id="VOOR01000042">
    <property type="protein sequence ID" value="TXB61886.1"/>
    <property type="molecule type" value="Genomic_DNA"/>
</dbReference>
<dbReference type="PANTHER" id="PTHR44858:SF18">
    <property type="entry name" value="TETRATRICOPEPTIDE REPEAT (TPR) PROTEIN"/>
    <property type="match status" value="1"/>
</dbReference>
<dbReference type="Gene3D" id="1.25.40.10">
    <property type="entry name" value="Tetratricopeptide repeat domain"/>
    <property type="match status" value="3"/>
</dbReference>